<evidence type="ECO:0000256" key="5">
    <source>
        <dbReference type="ARBA" id="ARBA00022989"/>
    </source>
</evidence>
<keyword evidence="4 12" id="KW-0732">Signal</keyword>
<feature type="chain" id="PRO_5045963862" description="Ig-like domain-containing protein" evidence="12">
    <location>
        <begin position="20"/>
        <end position="370"/>
    </location>
</feature>
<comment type="subcellular location">
    <subcellularLocation>
        <location evidence="1">Cell membrane</location>
        <topology evidence="1">Single-pass type I membrane protein</topology>
    </subcellularLocation>
</comment>
<evidence type="ECO:0000259" key="13">
    <source>
        <dbReference type="PROSITE" id="PS50835"/>
    </source>
</evidence>
<evidence type="ECO:0000256" key="1">
    <source>
        <dbReference type="ARBA" id="ARBA00004251"/>
    </source>
</evidence>
<keyword evidence="3 11" id="KW-0812">Transmembrane</keyword>
<evidence type="ECO:0000256" key="7">
    <source>
        <dbReference type="ARBA" id="ARBA00023157"/>
    </source>
</evidence>
<keyword evidence="6 11" id="KW-0472">Membrane</keyword>
<evidence type="ECO:0000256" key="8">
    <source>
        <dbReference type="ARBA" id="ARBA00023170"/>
    </source>
</evidence>
<keyword evidence="5 11" id="KW-1133">Transmembrane helix</keyword>
<evidence type="ECO:0000256" key="9">
    <source>
        <dbReference type="ARBA" id="ARBA00023180"/>
    </source>
</evidence>
<evidence type="ECO:0000256" key="12">
    <source>
        <dbReference type="SAM" id="SignalP"/>
    </source>
</evidence>
<evidence type="ECO:0000256" key="6">
    <source>
        <dbReference type="ARBA" id="ARBA00023136"/>
    </source>
</evidence>
<dbReference type="PANTHER" id="PTHR25466">
    <property type="entry name" value="T-LYMPHOCYTE ACTIVATION ANTIGEN"/>
    <property type="match status" value="1"/>
</dbReference>
<keyword evidence="8" id="KW-0675">Receptor</keyword>
<reference evidence="14 15" key="1">
    <citation type="submission" date="2021-06" db="EMBL/GenBank/DDBJ databases">
        <authorList>
            <person name="Palmer J.M."/>
        </authorList>
    </citation>
    <scope>NUCLEOTIDE SEQUENCE [LARGE SCALE GENOMIC DNA]</scope>
    <source>
        <strain evidence="15">if_2019</strain>
        <tissue evidence="14">Muscle</tissue>
    </source>
</reference>
<evidence type="ECO:0000313" key="15">
    <source>
        <dbReference type="Proteomes" id="UP001482620"/>
    </source>
</evidence>
<proteinExistence type="predicted"/>
<keyword evidence="7" id="KW-1015">Disulfide bond</keyword>
<dbReference type="InterPro" id="IPR036179">
    <property type="entry name" value="Ig-like_dom_sf"/>
</dbReference>
<name>A0ABV0VKG8_9TELE</name>
<feature type="signal peptide" evidence="12">
    <location>
        <begin position="1"/>
        <end position="19"/>
    </location>
</feature>
<sequence>MSSELLLSVQLILSFVVLSVQQVEEVDSEVESVQLPCRTTVHLPGDVRVEWKDRYNIKVHVYENGSDHPEEQNQFYRTRTKMNEDLLRTRDLSLTLKHPTDADSSIYTCIVSREGIILMKKRVDLWVKVCQVEVEEGAESVLLPFRTTPELPGDAEVEWRWSPHKTVTQWNVHVYKNGSDELEEQDQVYRNRTKMNEDLLRTGDLSLVLIRPTERDTGDYRCEVRREEDVLRWKTVHLIVKGLSLGPSVFCPSVFCPSVFCPSVFCPSVFCPSVFCPSVHPSSVLLSSVLLSSVHLSSVLLSICLLSIRLLSICLLSFCLLSFCLLSICLLSICLLSFCLLSICLLSFCLLSIVENTSLKSSFCVFVYSP</sequence>
<organism evidence="14 15">
    <name type="scientific">Ilyodon furcidens</name>
    <name type="common">goldbreast splitfin</name>
    <dbReference type="NCBI Taxonomy" id="33524"/>
    <lineage>
        <taxon>Eukaryota</taxon>
        <taxon>Metazoa</taxon>
        <taxon>Chordata</taxon>
        <taxon>Craniata</taxon>
        <taxon>Vertebrata</taxon>
        <taxon>Euteleostomi</taxon>
        <taxon>Actinopterygii</taxon>
        <taxon>Neopterygii</taxon>
        <taxon>Teleostei</taxon>
        <taxon>Neoteleostei</taxon>
        <taxon>Acanthomorphata</taxon>
        <taxon>Ovalentaria</taxon>
        <taxon>Atherinomorphae</taxon>
        <taxon>Cyprinodontiformes</taxon>
        <taxon>Goodeidae</taxon>
        <taxon>Ilyodon</taxon>
    </lineage>
</organism>
<evidence type="ECO:0000256" key="11">
    <source>
        <dbReference type="SAM" id="Phobius"/>
    </source>
</evidence>
<keyword evidence="15" id="KW-1185">Reference proteome</keyword>
<dbReference type="InterPro" id="IPR051713">
    <property type="entry name" value="T-cell_Activation_Regulation"/>
</dbReference>
<dbReference type="PROSITE" id="PS50835">
    <property type="entry name" value="IG_LIKE"/>
    <property type="match status" value="1"/>
</dbReference>
<dbReference type="InterPro" id="IPR007110">
    <property type="entry name" value="Ig-like_dom"/>
</dbReference>
<dbReference type="InterPro" id="IPR013783">
    <property type="entry name" value="Ig-like_fold"/>
</dbReference>
<dbReference type="EMBL" id="JAHRIQ010113262">
    <property type="protein sequence ID" value="MEQ2257761.1"/>
    <property type="molecule type" value="Genomic_DNA"/>
</dbReference>
<keyword evidence="10" id="KW-0393">Immunoglobulin domain</keyword>
<keyword evidence="9" id="KW-0325">Glycoprotein</keyword>
<dbReference type="PANTHER" id="PTHR25466:SF14">
    <property type="entry name" value="BUTYROPHILIN SUBFAMILY 2 MEMBER A2-LIKE-RELATED"/>
    <property type="match status" value="1"/>
</dbReference>
<evidence type="ECO:0000256" key="4">
    <source>
        <dbReference type="ARBA" id="ARBA00022729"/>
    </source>
</evidence>
<dbReference type="SUPFAM" id="SSF48726">
    <property type="entry name" value="Immunoglobulin"/>
    <property type="match status" value="2"/>
</dbReference>
<evidence type="ECO:0000313" key="14">
    <source>
        <dbReference type="EMBL" id="MEQ2257761.1"/>
    </source>
</evidence>
<feature type="domain" description="Ig-like" evidence="13">
    <location>
        <begin position="31"/>
        <end position="124"/>
    </location>
</feature>
<dbReference type="SMART" id="SM00409">
    <property type="entry name" value="IG"/>
    <property type="match status" value="2"/>
</dbReference>
<feature type="transmembrane region" description="Helical" evidence="11">
    <location>
        <begin position="320"/>
        <end position="353"/>
    </location>
</feature>
<accession>A0ABV0VKG8</accession>
<evidence type="ECO:0000256" key="10">
    <source>
        <dbReference type="ARBA" id="ARBA00023319"/>
    </source>
</evidence>
<dbReference type="Proteomes" id="UP001482620">
    <property type="component" value="Unassembled WGS sequence"/>
</dbReference>
<gene>
    <name evidence="14" type="ORF">ILYODFUR_038055</name>
</gene>
<evidence type="ECO:0000256" key="3">
    <source>
        <dbReference type="ARBA" id="ARBA00022692"/>
    </source>
</evidence>
<dbReference type="Gene3D" id="2.60.40.10">
    <property type="entry name" value="Immunoglobulins"/>
    <property type="match status" value="2"/>
</dbReference>
<keyword evidence="2" id="KW-1003">Cell membrane</keyword>
<dbReference type="InterPro" id="IPR003599">
    <property type="entry name" value="Ig_sub"/>
</dbReference>
<evidence type="ECO:0000256" key="2">
    <source>
        <dbReference type="ARBA" id="ARBA00022475"/>
    </source>
</evidence>
<protein>
    <recommendedName>
        <fullName evidence="13">Ig-like domain-containing protein</fullName>
    </recommendedName>
</protein>
<comment type="caution">
    <text evidence="14">The sequence shown here is derived from an EMBL/GenBank/DDBJ whole genome shotgun (WGS) entry which is preliminary data.</text>
</comment>